<keyword evidence="9" id="KW-0238">DNA-binding</keyword>
<dbReference type="SUPFAM" id="SSF52540">
    <property type="entry name" value="P-loop containing nucleoside triphosphate hydrolases"/>
    <property type="match status" value="1"/>
</dbReference>
<feature type="domain" description="UvrD-like helicase ATP-binding" evidence="15">
    <location>
        <begin position="9"/>
        <end position="312"/>
    </location>
</feature>
<dbReference type="Pfam" id="PF00580">
    <property type="entry name" value="UvrD-helicase"/>
    <property type="match status" value="1"/>
</dbReference>
<dbReference type="EMBL" id="LAZR01004622">
    <property type="protein sequence ID" value="KKN06963.1"/>
    <property type="molecule type" value="Genomic_DNA"/>
</dbReference>
<dbReference type="PANTHER" id="PTHR11070">
    <property type="entry name" value="UVRD / RECB / PCRA DNA HELICASE FAMILY MEMBER"/>
    <property type="match status" value="1"/>
</dbReference>
<reference evidence="17" key="1">
    <citation type="journal article" date="2015" name="Nature">
        <title>Complex archaea that bridge the gap between prokaryotes and eukaryotes.</title>
        <authorList>
            <person name="Spang A."/>
            <person name="Saw J.H."/>
            <person name="Jorgensen S.L."/>
            <person name="Zaremba-Niedzwiedzka K."/>
            <person name="Martijn J."/>
            <person name="Lind A.E."/>
            <person name="van Eijk R."/>
            <person name="Schleper C."/>
            <person name="Guy L."/>
            <person name="Ettema T.J."/>
        </authorList>
    </citation>
    <scope>NUCLEOTIDE SEQUENCE</scope>
</reference>
<dbReference type="InterPro" id="IPR013986">
    <property type="entry name" value="DExx_box_DNA_helicase_dom_sf"/>
</dbReference>
<dbReference type="GO" id="GO:0043138">
    <property type="term" value="F:3'-5' DNA helicase activity"/>
    <property type="evidence" value="ECO:0007669"/>
    <property type="project" value="UniProtKB-EC"/>
</dbReference>
<dbReference type="SUPFAM" id="SSF52980">
    <property type="entry name" value="Restriction endonuclease-like"/>
    <property type="match status" value="1"/>
</dbReference>
<keyword evidence="4" id="KW-0227">DNA damage</keyword>
<dbReference type="AlphaFoldDB" id="A0A0F9QNT3"/>
<evidence type="ECO:0000256" key="13">
    <source>
        <dbReference type="ARBA" id="ARBA00034808"/>
    </source>
</evidence>
<dbReference type="GO" id="GO:0003677">
    <property type="term" value="F:DNA binding"/>
    <property type="evidence" value="ECO:0007669"/>
    <property type="project" value="UniProtKB-KW"/>
</dbReference>
<dbReference type="GO" id="GO:0033202">
    <property type="term" value="C:DNA helicase complex"/>
    <property type="evidence" value="ECO:0007669"/>
    <property type="project" value="TreeGrafter"/>
</dbReference>
<dbReference type="Gene3D" id="3.90.320.10">
    <property type="match status" value="1"/>
</dbReference>
<organism evidence="17">
    <name type="scientific">marine sediment metagenome</name>
    <dbReference type="NCBI Taxonomy" id="412755"/>
    <lineage>
        <taxon>unclassified sequences</taxon>
        <taxon>metagenomes</taxon>
        <taxon>ecological metagenomes</taxon>
    </lineage>
</organism>
<dbReference type="EC" id="5.6.2.4" evidence="13"/>
<dbReference type="InterPro" id="IPR027417">
    <property type="entry name" value="P-loop_NTPase"/>
</dbReference>
<dbReference type="PROSITE" id="PS51217">
    <property type="entry name" value="UVRD_HELICASE_CTER"/>
    <property type="match status" value="1"/>
</dbReference>
<keyword evidence="10" id="KW-0234">DNA repair</keyword>
<evidence type="ECO:0000256" key="8">
    <source>
        <dbReference type="ARBA" id="ARBA00022840"/>
    </source>
</evidence>
<name>A0A0F9QNT3_9ZZZZ</name>
<dbReference type="GO" id="GO:0004527">
    <property type="term" value="F:exonuclease activity"/>
    <property type="evidence" value="ECO:0007669"/>
    <property type="project" value="UniProtKB-KW"/>
</dbReference>
<comment type="similarity">
    <text evidence="1">Belongs to the helicase family. UvrD subfamily.</text>
</comment>
<keyword evidence="11" id="KW-0413">Isomerase</keyword>
<dbReference type="InterPro" id="IPR014017">
    <property type="entry name" value="DNA_helicase_UvrD-like_C"/>
</dbReference>
<dbReference type="GO" id="GO:0005829">
    <property type="term" value="C:cytosol"/>
    <property type="evidence" value="ECO:0007669"/>
    <property type="project" value="TreeGrafter"/>
</dbReference>
<keyword evidence="2" id="KW-0540">Nuclease</keyword>
<dbReference type="Gene3D" id="1.10.486.10">
    <property type="entry name" value="PCRA, domain 4"/>
    <property type="match status" value="1"/>
</dbReference>
<evidence type="ECO:0000256" key="6">
    <source>
        <dbReference type="ARBA" id="ARBA00022806"/>
    </source>
</evidence>
<dbReference type="Pfam" id="PF13361">
    <property type="entry name" value="UvrD_C"/>
    <property type="match status" value="1"/>
</dbReference>
<evidence type="ECO:0000259" key="15">
    <source>
        <dbReference type="PROSITE" id="PS51198"/>
    </source>
</evidence>
<dbReference type="InterPro" id="IPR011335">
    <property type="entry name" value="Restrct_endonuc-II-like"/>
</dbReference>
<evidence type="ECO:0000259" key="16">
    <source>
        <dbReference type="PROSITE" id="PS51217"/>
    </source>
</evidence>
<feature type="domain" description="UvrD-like helicase C-terminal" evidence="16">
    <location>
        <begin position="320"/>
        <end position="605"/>
    </location>
</feature>
<accession>A0A0F9QNT3</accession>
<evidence type="ECO:0000256" key="1">
    <source>
        <dbReference type="ARBA" id="ARBA00009922"/>
    </source>
</evidence>
<keyword evidence="7" id="KW-0269">Exonuclease</keyword>
<dbReference type="Gene3D" id="3.40.50.300">
    <property type="entry name" value="P-loop containing nucleotide triphosphate hydrolases"/>
    <property type="match status" value="2"/>
</dbReference>
<evidence type="ECO:0000256" key="14">
    <source>
        <dbReference type="ARBA" id="ARBA00048988"/>
    </source>
</evidence>
<dbReference type="GO" id="GO:0005524">
    <property type="term" value="F:ATP binding"/>
    <property type="evidence" value="ECO:0007669"/>
    <property type="project" value="UniProtKB-KW"/>
</dbReference>
<dbReference type="Pfam" id="PF12705">
    <property type="entry name" value="PDDEXK_1"/>
    <property type="match status" value="1"/>
</dbReference>
<dbReference type="GO" id="GO:0000725">
    <property type="term" value="P:recombinational repair"/>
    <property type="evidence" value="ECO:0007669"/>
    <property type="project" value="TreeGrafter"/>
</dbReference>
<protein>
    <recommendedName>
        <fullName evidence="13">DNA 3'-5' helicase</fullName>
        <ecNumber evidence="13">5.6.2.4</ecNumber>
    </recommendedName>
</protein>
<comment type="caution">
    <text evidence="17">The sequence shown here is derived from an EMBL/GenBank/DDBJ whole genome shotgun (WGS) entry which is preliminary data.</text>
</comment>
<gene>
    <name evidence="17" type="ORF">LCGC14_1071980</name>
</gene>
<keyword evidence="3" id="KW-0547">Nucleotide-binding</keyword>
<comment type="catalytic activity">
    <reaction evidence="12">
        <text>Couples ATP hydrolysis with the unwinding of duplex DNA by translocating in the 3'-5' direction.</text>
        <dbReference type="EC" id="5.6.2.4"/>
    </reaction>
</comment>
<evidence type="ECO:0000256" key="4">
    <source>
        <dbReference type="ARBA" id="ARBA00022763"/>
    </source>
</evidence>
<sequence>MPLTSKILEGLNEEQKEAVTFGEGPLLIIAGAGTGKTQVITRRIAYLIASKRAKPEEILALTFTEKAATEMEERVDILVPYGYTGTWIGTFHAFGDEVLREHALKLGLDPNLQVLTKPEQIIFFRDRLFEFSLSYYRPLGNPTRYIEAMTTLFSRAKDEDVAPKEYLDYAEGLKEKAKVNLEDMELAEITSQQMEIARTYQKYQDLLAKYGKIDFGDQITLPLKLFQSHPATLRLYQERFRYILVDEFQDTNYTQFQLVKLLAARYQNITVVADDDQSIYKFRGAAISNVLGFMDIYPEANKIVLTENYRSRQIILDTAYRLINYNNPDRLEFQNNISKRLTSQVKEEGIVKYLFFDTLSSEAEGVAKLIKERVEKKGYSYGDFAILVRANKSADAFLRSLNMADIPWFFSGNEGLYLREEVRFLISFLRSVANFDDSVSFYHLSISPIYELSVRDLTLCMNYASRRNRSLFYVFSHLSGIPELEEEVSPEGKTIIGRVIRDLGEYADLSIKRSTGEILYKFITKSGYLKRLISSPSPSDEEKVKNIARFFDIIRSTSNVITHDGVPQFISYLDLLIEAGDDPAAAEIDMEIDAVNVLTVHKAKGLEFPVLIMANLVSQRFPSYFRREGIPLPDPLIKDILPSGNFHLQEERRLFYVGMTRAKKELYFTSARDCGGKRPRKISQFIMEALDLSKADVVPNKASSLEVIERNAPPAGKKGQREETIPPTEILTLSYRRIDDYLTCPLKYRFVHIIRVPIMQHHAVVYGSALHQAVQKYYRRRLSGEKMGEDELLSVFHNCWTSEGFLSREHEEQRLEEGRKVLHRFYQMVQKEKHLPTYVEKEFRFPLENNQIIGRWDRIDIHNGEVCIIDFKSSNVREKKSADKRTKKSLQLALYALAYQKIFGKIPERVELHFLESGLRGVATLTEENLCQTVEKIKEASAGIRARSYKAKPSYQACRLLTCAYQQVCPYVFLGKR</sequence>
<evidence type="ECO:0000256" key="12">
    <source>
        <dbReference type="ARBA" id="ARBA00034617"/>
    </source>
</evidence>
<evidence type="ECO:0000313" key="17">
    <source>
        <dbReference type="EMBL" id="KKN06963.1"/>
    </source>
</evidence>
<dbReference type="InterPro" id="IPR000212">
    <property type="entry name" value="DNA_helicase_UvrD/REP"/>
</dbReference>
<evidence type="ECO:0000256" key="3">
    <source>
        <dbReference type="ARBA" id="ARBA00022741"/>
    </source>
</evidence>
<dbReference type="InterPro" id="IPR014016">
    <property type="entry name" value="UvrD-like_ATP-bd"/>
</dbReference>
<evidence type="ECO:0000256" key="11">
    <source>
        <dbReference type="ARBA" id="ARBA00023235"/>
    </source>
</evidence>
<keyword evidence="5" id="KW-0378">Hydrolase</keyword>
<dbReference type="Gene3D" id="1.10.10.160">
    <property type="match status" value="1"/>
</dbReference>
<dbReference type="InterPro" id="IPR038726">
    <property type="entry name" value="PDDEXK_AddAB-type"/>
</dbReference>
<dbReference type="CDD" id="cd17932">
    <property type="entry name" value="DEXQc_UvrD"/>
    <property type="match status" value="1"/>
</dbReference>
<dbReference type="InterPro" id="IPR011604">
    <property type="entry name" value="PDDEXK-like_dom_sf"/>
</dbReference>
<keyword evidence="8" id="KW-0067">ATP-binding</keyword>
<evidence type="ECO:0000256" key="7">
    <source>
        <dbReference type="ARBA" id="ARBA00022839"/>
    </source>
</evidence>
<evidence type="ECO:0000256" key="9">
    <source>
        <dbReference type="ARBA" id="ARBA00023125"/>
    </source>
</evidence>
<keyword evidence="6" id="KW-0347">Helicase</keyword>
<proteinExistence type="inferred from homology"/>
<comment type="catalytic activity">
    <reaction evidence="14">
        <text>ATP + H2O = ADP + phosphate + H(+)</text>
        <dbReference type="Rhea" id="RHEA:13065"/>
        <dbReference type="ChEBI" id="CHEBI:15377"/>
        <dbReference type="ChEBI" id="CHEBI:15378"/>
        <dbReference type="ChEBI" id="CHEBI:30616"/>
        <dbReference type="ChEBI" id="CHEBI:43474"/>
        <dbReference type="ChEBI" id="CHEBI:456216"/>
        <dbReference type="EC" id="5.6.2.4"/>
    </reaction>
</comment>
<evidence type="ECO:0000256" key="10">
    <source>
        <dbReference type="ARBA" id="ARBA00023204"/>
    </source>
</evidence>
<dbReference type="PROSITE" id="PS51198">
    <property type="entry name" value="UVRD_HELICASE_ATP_BIND"/>
    <property type="match status" value="1"/>
</dbReference>
<evidence type="ECO:0000256" key="2">
    <source>
        <dbReference type="ARBA" id="ARBA00022722"/>
    </source>
</evidence>
<dbReference type="PANTHER" id="PTHR11070:SF59">
    <property type="entry name" value="DNA 3'-5' HELICASE"/>
    <property type="match status" value="1"/>
</dbReference>
<evidence type="ECO:0000256" key="5">
    <source>
        <dbReference type="ARBA" id="ARBA00022801"/>
    </source>
</evidence>